<name>A0ACB7RH43_HYAAI</name>
<sequence>MEASTLAQLDTTEDLPDGFYTFSVAGTARSNVKFLYNAVTQALAGVDLQRWLDTLQQTDWIGLARTSPIFLILVPILLSLLSQKERLGRDRRPKTAKVLREARRLLRRHNRSTQTEERGNFTRASSTQLHQLRGNRDHAGHGPTKRTEESHVLAEVEAARLIQRWVRGTFQPWLRERASRSCYAVRSPLQVDWTDQDLGAVVVTVVDHDFTSWTVGLEHPGDTSFLDVDVNGFEPIPPDSPVDDDVDDTSPQSSPRCRGAATISSTRLLPSRNQTDGLIVEETSPALQMIPAPLRDDQQ</sequence>
<dbReference type="EMBL" id="CM023489">
    <property type="protein sequence ID" value="KAH6921658.1"/>
    <property type="molecule type" value="Genomic_DNA"/>
</dbReference>
<accession>A0ACB7RH43</accession>
<gene>
    <name evidence="1" type="ORF">HPB50_003936</name>
</gene>
<protein>
    <submittedName>
        <fullName evidence="1">Uncharacterized protein</fullName>
    </submittedName>
</protein>
<evidence type="ECO:0000313" key="2">
    <source>
        <dbReference type="Proteomes" id="UP000821845"/>
    </source>
</evidence>
<keyword evidence="2" id="KW-1185">Reference proteome</keyword>
<proteinExistence type="predicted"/>
<comment type="caution">
    <text evidence="1">The sequence shown here is derived from an EMBL/GenBank/DDBJ whole genome shotgun (WGS) entry which is preliminary data.</text>
</comment>
<dbReference type="Proteomes" id="UP000821845">
    <property type="component" value="Chromosome 9"/>
</dbReference>
<organism evidence="1 2">
    <name type="scientific">Hyalomma asiaticum</name>
    <name type="common">Tick</name>
    <dbReference type="NCBI Taxonomy" id="266040"/>
    <lineage>
        <taxon>Eukaryota</taxon>
        <taxon>Metazoa</taxon>
        <taxon>Ecdysozoa</taxon>
        <taxon>Arthropoda</taxon>
        <taxon>Chelicerata</taxon>
        <taxon>Arachnida</taxon>
        <taxon>Acari</taxon>
        <taxon>Parasitiformes</taxon>
        <taxon>Ixodida</taxon>
        <taxon>Ixodoidea</taxon>
        <taxon>Ixodidae</taxon>
        <taxon>Hyalomminae</taxon>
        <taxon>Hyalomma</taxon>
    </lineage>
</organism>
<evidence type="ECO:0000313" key="1">
    <source>
        <dbReference type="EMBL" id="KAH6921658.1"/>
    </source>
</evidence>
<reference evidence="1" key="1">
    <citation type="submission" date="2020-05" db="EMBL/GenBank/DDBJ databases">
        <title>Large-scale comparative analyses of tick genomes elucidate their genetic diversity and vector capacities.</title>
        <authorList>
            <person name="Jia N."/>
            <person name="Wang J."/>
            <person name="Shi W."/>
            <person name="Du L."/>
            <person name="Sun Y."/>
            <person name="Zhan W."/>
            <person name="Jiang J."/>
            <person name="Wang Q."/>
            <person name="Zhang B."/>
            <person name="Ji P."/>
            <person name="Sakyi L.B."/>
            <person name="Cui X."/>
            <person name="Yuan T."/>
            <person name="Jiang B."/>
            <person name="Yang W."/>
            <person name="Lam T.T.-Y."/>
            <person name="Chang Q."/>
            <person name="Ding S."/>
            <person name="Wang X."/>
            <person name="Zhu J."/>
            <person name="Ruan X."/>
            <person name="Zhao L."/>
            <person name="Wei J."/>
            <person name="Que T."/>
            <person name="Du C."/>
            <person name="Cheng J."/>
            <person name="Dai P."/>
            <person name="Han X."/>
            <person name="Huang E."/>
            <person name="Gao Y."/>
            <person name="Liu J."/>
            <person name="Shao H."/>
            <person name="Ye R."/>
            <person name="Li L."/>
            <person name="Wei W."/>
            <person name="Wang X."/>
            <person name="Wang C."/>
            <person name="Yang T."/>
            <person name="Huo Q."/>
            <person name="Li W."/>
            <person name="Guo W."/>
            <person name="Chen H."/>
            <person name="Zhou L."/>
            <person name="Ni X."/>
            <person name="Tian J."/>
            <person name="Zhou Y."/>
            <person name="Sheng Y."/>
            <person name="Liu T."/>
            <person name="Pan Y."/>
            <person name="Xia L."/>
            <person name="Li J."/>
            <person name="Zhao F."/>
            <person name="Cao W."/>
        </authorList>
    </citation>
    <scope>NUCLEOTIDE SEQUENCE</scope>
    <source>
        <strain evidence="1">Hyas-2018</strain>
    </source>
</reference>